<organism evidence="3 4">
    <name type="scientific">Flavobacterium hankyongi</name>
    <dbReference type="NCBI Taxonomy" id="1176532"/>
    <lineage>
        <taxon>Bacteria</taxon>
        <taxon>Pseudomonadati</taxon>
        <taxon>Bacteroidota</taxon>
        <taxon>Flavobacteriia</taxon>
        <taxon>Flavobacteriales</taxon>
        <taxon>Flavobacteriaceae</taxon>
        <taxon>Flavobacterium</taxon>
    </lineage>
</organism>
<feature type="transmembrane region" description="Helical" evidence="2">
    <location>
        <begin position="12"/>
        <end position="31"/>
    </location>
</feature>
<keyword evidence="1" id="KW-0175">Coiled coil</keyword>
<dbReference type="Proteomes" id="UP001500141">
    <property type="component" value="Unassembled WGS sequence"/>
</dbReference>
<comment type="caution">
    <text evidence="3">The sequence shown here is derived from an EMBL/GenBank/DDBJ whole genome shotgun (WGS) entry which is preliminary data.</text>
</comment>
<feature type="coiled-coil region" evidence="1">
    <location>
        <begin position="76"/>
        <end position="121"/>
    </location>
</feature>
<dbReference type="RefSeq" id="WP_264544327.1">
    <property type="nucleotide sequence ID" value="NZ_BAABIP010000007.1"/>
</dbReference>
<evidence type="ECO:0000313" key="4">
    <source>
        <dbReference type="Proteomes" id="UP001500141"/>
    </source>
</evidence>
<accession>A0ABP8ZL09</accession>
<evidence type="ECO:0008006" key="5">
    <source>
        <dbReference type="Google" id="ProtNLM"/>
    </source>
</evidence>
<evidence type="ECO:0000313" key="3">
    <source>
        <dbReference type="EMBL" id="GAA4759463.1"/>
    </source>
</evidence>
<proteinExistence type="predicted"/>
<dbReference type="EMBL" id="BAABIP010000007">
    <property type="protein sequence ID" value="GAA4759463.1"/>
    <property type="molecule type" value="Genomic_DNA"/>
</dbReference>
<sequence length="287" mass="32734">MQKNTQKVNNNLKTVIILLATTLLGSMYYIYKMSDRSKDIIVSLREEKHNVLKDLEKSQKLLAQTMTSNSSLSKKVASEELRIRKLISELKKKKNLSATNIADYKKNVTDIDNRIGDLLNEVTLYKRKIDSTNIALKKEKTKNDTLISAHKKLTKKISTASKLYFYDFKTNFFKTRSSGKQIETKKASKTDLITVSFEIAENEFTKPTTKEFFVQIIDNKNNIVGTKKEKKFGAKSLAYSSSKEIKYDGKTTPVTIEVPTSDLESGSFFINVFDKSKLILNSSFELE</sequence>
<evidence type="ECO:0000256" key="1">
    <source>
        <dbReference type="SAM" id="Coils"/>
    </source>
</evidence>
<evidence type="ECO:0000256" key="2">
    <source>
        <dbReference type="SAM" id="Phobius"/>
    </source>
</evidence>
<name>A0ABP8ZL09_9FLAO</name>
<keyword evidence="2" id="KW-0812">Transmembrane</keyword>
<reference evidence="4" key="1">
    <citation type="journal article" date="2019" name="Int. J. Syst. Evol. Microbiol.">
        <title>The Global Catalogue of Microorganisms (GCM) 10K type strain sequencing project: providing services to taxonomists for standard genome sequencing and annotation.</title>
        <authorList>
            <consortium name="The Broad Institute Genomics Platform"/>
            <consortium name="The Broad Institute Genome Sequencing Center for Infectious Disease"/>
            <person name="Wu L."/>
            <person name="Ma J."/>
        </authorList>
    </citation>
    <scope>NUCLEOTIDE SEQUENCE [LARGE SCALE GENOMIC DNA]</scope>
    <source>
        <strain evidence="4">JCM 18198</strain>
    </source>
</reference>
<protein>
    <recommendedName>
        <fullName evidence="5">Chromosome partitioning protein ParA</fullName>
    </recommendedName>
</protein>
<keyword evidence="2" id="KW-1133">Transmembrane helix</keyword>
<gene>
    <name evidence="3" type="ORF">GCM10023230_04850</name>
</gene>
<keyword evidence="2" id="KW-0472">Membrane</keyword>
<keyword evidence="4" id="KW-1185">Reference proteome</keyword>